<evidence type="ECO:0000256" key="2">
    <source>
        <dbReference type="SAM" id="SignalP"/>
    </source>
</evidence>
<feature type="region of interest" description="Disordered" evidence="1">
    <location>
        <begin position="39"/>
        <end position="69"/>
    </location>
</feature>
<protein>
    <submittedName>
        <fullName evidence="3">Uncharacterized protein</fullName>
    </submittedName>
</protein>
<organism evidence="3">
    <name type="scientific">Chromera velia CCMP2878</name>
    <dbReference type="NCBI Taxonomy" id="1169474"/>
    <lineage>
        <taxon>Eukaryota</taxon>
        <taxon>Sar</taxon>
        <taxon>Alveolata</taxon>
        <taxon>Colpodellida</taxon>
        <taxon>Chromeraceae</taxon>
        <taxon>Chromera</taxon>
    </lineage>
</organism>
<feature type="chain" id="PRO_5005188454" evidence="2">
    <location>
        <begin position="26"/>
        <end position="439"/>
    </location>
</feature>
<evidence type="ECO:0000313" key="3">
    <source>
        <dbReference type="EMBL" id="CEM05367.1"/>
    </source>
</evidence>
<evidence type="ECO:0000256" key="1">
    <source>
        <dbReference type="SAM" id="MobiDB-lite"/>
    </source>
</evidence>
<accession>A0A0G4F105</accession>
<dbReference type="EMBL" id="CDMZ01000048">
    <property type="protein sequence ID" value="CEM05367.1"/>
    <property type="molecule type" value="Genomic_DNA"/>
</dbReference>
<dbReference type="VEuPathDB" id="CryptoDB:Cvel_14588"/>
<sequence>MRRSFKLSLVFGLAAVSSSSGQVSARSLLRGGLLRQDLAEKENSEAPQVTDLPSPRSSEAASPNPSALLSRSPAGVELDAFPSESFFGVLVASFNLHRNNEGSVDAVDMEGWISLTASASDCERGAFEDLLSLVLSRTVLGFQTECCTQGSEVICSAPSSSSLLPDGDATTKTTALHPDTTREGYSFRFEVRNLKVEDRETPIPPFFPPLPDGKSEIPTRLPMRLHNNPSALLARGPKLPGAQTESVAMRSTRIPDRDDSLDPLVDPRVRREGDTLTFDGGFPLEGTHLPACGSDCEHFASTLRDQCKGSDCPSTVLQSLIGSSFSSWLTHVSIKQKSQLEGLVESAADIEGFISGAWTPAWDADPTFECKRPVFDGLLADCCDTPGGGSMFCYSSFFPHFQNDWIDDHQTIQIDFWETNSPGIYKLSARNMKLKTPGF</sequence>
<proteinExistence type="predicted"/>
<dbReference type="AlphaFoldDB" id="A0A0G4F105"/>
<name>A0A0G4F105_9ALVE</name>
<feature type="signal peptide" evidence="2">
    <location>
        <begin position="1"/>
        <end position="25"/>
    </location>
</feature>
<feature type="compositionally biased region" description="Polar residues" evidence="1">
    <location>
        <begin position="55"/>
        <end position="69"/>
    </location>
</feature>
<gene>
    <name evidence="3" type="ORF">Cvel_14588</name>
</gene>
<reference evidence="3" key="1">
    <citation type="submission" date="2014-11" db="EMBL/GenBank/DDBJ databases">
        <authorList>
            <person name="Otto D Thomas"/>
            <person name="Naeem Raeece"/>
        </authorList>
    </citation>
    <scope>NUCLEOTIDE SEQUENCE</scope>
</reference>
<keyword evidence="2" id="KW-0732">Signal</keyword>
<feature type="region of interest" description="Disordered" evidence="1">
    <location>
        <begin position="158"/>
        <end position="177"/>
    </location>
</feature>